<dbReference type="EMBL" id="JACMYC010000004">
    <property type="protein sequence ID" value="MBC2960273.1"/>
    <property type="molecule type" value="Genomic_DNA"/>
</dbReference>
<evidence type="ECO:0000313" key="2">
    <source>
        <dbReference type="EMBL" id="MBC2960273.1"/>
    </source>
</evidence>
<sequence length="156" mass="16470">MDPAPREFADLPTDPELGVPVPFAAGTDVGYGDRPAGTPLSARGLDKRRVTQCALSRVCGVCGASLGRPLAFLGTRSEVDRLAFHLPPAHLACAEGLVAAYSSVEEAVLGLDAPPAEWVLATTASFEFVRPGRDDLDKRPTFQPSSALTEVTPARR</sequence>
<comment type="caution">
    <text evidence="2">The sequence shown here is derived from an EMBL/GenBank/DDBJ whole genome shotgun (WGS) entry which is preliminary data.</text>
</comment>
<dbReference type="RefSeq" id="WP_186345543.1">
    <property type="nucleotide sequence ID" value="NZ_BMMR01000001.1"/>
</dbReference>
<reference evidence="2 3" key="1">
    <citation type="submission" date="2020-08" db="EMBL/GenBank/DDBJ databases">
        <title>novel species in genus Nocardioides.</title>
        <authorList>
            <person name="Zhang G."/>
        </authorList>
    </citation>
    <scope>NUCLEOTIDE SEQUENCE [LARGE SCALE GENOMIC DNA]</scope>
    <source>
        <strain evidence="2 3">SC8A-24</strain>
    </source>
</reference>
<name>A0ABR6U7Y9_9ACTN</name>
<feature type="region of interest" description="Disordered" evidence="1">
    <location>
        <begin position="134"/>
        <end position="156"/>
    </location>
</feature>
<protein>
    <submittedName>
        <fullName evidence="2">Uncharacterized protein</fullName>
    </submittedName>
</protein>
<proteinExistence type="predicted"/>
<dbReference type="Proteomes" id="UP000604001">
    <property type="component" value="Unassembled WGS sequence"/>
</dbReference>
<evidence type="ECO:0000313" key="3">
    <source>
        <dbReference type="Proteomes" id="UP000604001"/>
    </source>
</evidence>
<evidence type="ECO:0000256" key="1">
    <source>
        <dbReference type="SAM" id="MobiDB-lite"/>
    </source>
</evidence>
<organism evidence="2 3">
    <name type="scientific">Nocardioides deserti</name>
    <dbReference type="NCBI Taxonomy" id="1588644"/>
    <lineage>
        <taxon>Bacteria</taxon>
        <taxon>Bacillati</taxon>
        <taxon>Actinomycetota</taxon>
        <taxon>Actinomycetes</taxon>
        <taxon>Propionibacteriales</taxon>
        <taxon>Nocardioidaceae</taxon>
        <taxon>Nocardioides</taxon>
    </lineage>
</organism>
<keyword evidence="3" id="KW-1185">Reference proteome</keyword>
<accession>A0ABR6U7Y9</accession>
<gene>
    <name evidence="2" type="ORF">H7344_08200</name>
</gene>